<dbReference type="EMBL" id="NHNT01000002">
    <property type="protein sequence ID" value="OUZ39796.1"/>
    <property type="molecule type" value="Genomic_DNA"/>
</dbReference>
<dbReference type="RefSeq" id="WP_008405177.1">
    <property type="nucleotide sequence ID" value="NZ_JAFBEY010000001.1"/>
</dbReference>
<dbReference type="Proteomes" id="UP000196594">
    <property type="component" value="Unassembled WGS sequence"/>
</dbReference>
<proteinExistence type="predicted"/>
<reference evidence="1 2" key="1">
    <citation type="journal article" date="2017" name="Int. J. Syst. Evol. Microbiol.">
        <title>Solibacillus kalamii sp. nov., isolated from a high-efficiency particulate arrestance filter system used in the International Space Station.</title>
        <authorList>
            <person name="Checinska Sielaff A."/>
            <person name="Kumar R.M."/>
            <person name="Pal D."/>
            <person name="Mayilraj S."/>
            <person name="Venkateswaran K."/>
        </authorList>
    </citation>
    <scope>NUCLEOTIDE SEQUENCE [LARGE SCALE GENOMIC DNA]</scope>
    <source>
        <strain evidence="1 2">ISSFR-015</strain>
    </source>
</reference>
<evidence type="ECO:0000313" key="1">
    <source>
        <dbReference type="EMBL" id="OUZ39796.1"/>
    </source>
</evidence>
<organism evidence="1 2">
    <name type="scientific">Solibacillus kalamii</name>
    <dbReference type="NCBI Taxonomy" id="1748298"/>
    <lineage>
        <taxon>Bacteria</taxon>
        <taxon>Bacillati</taxon>
        <taxon>Bacillota</taxon>
        <taxon>Bacilli</taxon>
        <taxon>Bacillales</taxon>
        <taxon>Caryophanaceae</taxon>
        <taxon>Solibacillus</taxon>
    </lineage>
</organism>
<gene>
    <name evidence="1" type="ORF">CBM15_04620</name>
</gene>
<protein>
    <submittedName>
        <fullName evidence="1">Phosphate ABC transporter ATPase</fullName>
    </submittedName>
</protein>
<name>A0ABX3ZK28_9BACL</name>
<keyword evidence="2" id="KW-1185">Reference proteome</keyword>
<evidence type="ECO:0000313" key="2">
    <source>
        <dbReference type="Proteomes" id="UP000196594"/>
    </source>
</evidence>
<sequence length="565" mass="62707">MLKKFITVLIAITIALAILPIVQKAEAASNTYTFMKANYNETEDKKGNVTRTLKSVTLKNSAGKTATFNLANTSKYYINSTLTTIDGFKAGMSVTIKVNLGKITEMRGSTNVEGGSIVENSKQVTGVVTQIDPNGLQLRVKIDGSSTKNYSVTNNTEVFKGNSSVDLSTLYVGDRVRLKFATANTSRIAEITIMSTANMVAELYKADLNTVNTNKNTLNVKNAHPLLNWRFGTVKTKTQATFNFTNSTSIYVGNKKISKSQLKKYNNSELYFVTKTQFSKEVIDKIIVLAKNERTFYQPITSVNLGVNTLQLKNSLKLNYHNGSILIRNGRLVEPEGLIALDLAQNPISTTAFVLTDGAIKSDYAHIVNITNDGYLAPNLSKYKLYFGRINVADLDAYEVELSDLQRFDNHFWNTDNSIASFAYSNSTIASELDGTKQFKVIPELDLDLYDNYTNSPNPYYGYFFVNDGHIEGIHFVPNEKLATLTLTGRVSSINFNTKKISVVNSSQWNKDGHWSYRFGSLSLDLSKAMVIKDGEVIDISEIKKADHVTAIARSTSEVYVLLVN</sequence>
<accession>A0ABX3ZK28</accession>
<comment type="caution">
    <text evidence="1">The sequence shown here is derived from an EMBL/GenBank/DDBJ whole genome shotgun (WGS) entry which is preliminary data.</text>
</comment>